<name>A0AAV6R6D2_SOLSE</name>
<evidence type="ECO:0000313" key="1">
    <source>
        <dbReference type="EMBL" id="KAG7500154.1"/>
    </source>
</evidence>
<keyword evidence="2" id="KW-1185">Reference proteome</keyword>
<protein>
    <submittedName>
        <fullName evidence="1">Uncharacterized protein</fullName>
    </submittedName>
</protein>
<comment type="caution">
    <text evidence="1">The sequence shown here is derived from an EMBL/GenBank/DDBJ whole genome shotgun (WGS) entry which is preliminary data.</text>
</comment>
<dbReference type="AlphaFoldDB" id="A0AAV6R6D2"/>
<gene>
    <name evidence="1" type="ORF">JOB18_010561</name>
</gene>
<reference evidence="1 2" key="1">
    <citation type="journal article" date="2021" name="Sci. Rep.">
        <title>Chromosome anchoring in Senegalese sole (Solea senegalensis) reveals sex-associated markers and genome rearrangements in flatfish.</title>
        <authorList>
            <person name="Guerrero-Cozar I."/>
            <person name="Gomez-Garrido J."/>
            <person name="Berbel C."/>
            <person name="Martinez-Blanch J.F."/>
            <person name="Alioto T."/>
            <person name="Claros M.G."/>
            <person name="Gagnaire P.A."/>
            <person name="Manchado M."/>
        </authorList>
    </citation>
    <scope>NUCLEOTIDE SEQUENCE [LARGE SCALE GENOMIC DNA]</scope>
    <source>
        <strain evidence="1">Sse05_10M</strain>
    </source>
</reference>
<sequence length="86" mass="9767">MMADRGTTLFTQVFGVTASSKYVTMKRHQCQTVDMFQSADSRADLCPCGGEGGIAFLMHDVMHRHRLHVCYLRPYQMATHPYRIGV</sequence>
<proteinExistence type="predicted"/>
<organism evidence="1 2">
    <name type="scientific">Solea senegalensis</name>
    <name type="common">Senegalese sole</name>
    <dbReference type="NCBI Taxonomy" id="28829"/>
    <lineage>
        <taxon>Eukaryota</taxon>
        <taxon>Metazoa</taxon>
        <taxon>Chordata</taxon>
        <taxon>Craniata</taxon>
        <taxon>Vertebrata</taxon>
        <taxon>Euteleostomi</taxon>
        <taxon>Actinopterygii</taxon>
        <taxon>Neopterygii</taxon>
        <taxon>Teleostei</taxon>
        <taxon>Neoteleostei</taxon>
        <taxon>Acanthomorphata</taxon>
        <taxon>Carangaria</taxon>
        <taxon>Pleuronectiformes</taxon>
        <taxon>Pleuronectoidei</taxon>
        <taxon>Soleidae</taxon>
        <taxon>Solea</taxon>
    </lineage>
</organism>
<dbReference type="EMBL" id="JAGKHQ010000013">
    <property type="protein sequence ID" value="KAG7500154.1"/>
    <property type="molecule type" value="Genomic_DNA"/>
</dbReference>
<dbReference type="Proteomes" id="UP000693946">
    <property type="component" value="Linkage Group LG20"/>
</dbReference>
<evidence type="ECO:0000313" key="2">
    <source>
        <dbReference type="Proteomes" id="UP000693946"/>
    </source>
</evidence>
<accession>A0AAV6R6D2</accession>